<reference evidence="10" key="2">
    <citation type="submission" date="2021-04" db="EMBL/GenBank/DDBJ databases">
        <authorList>
            <person name="Gilroy R."/>
        </authorList>
    </citation>
    <scope>NUCLEOTIDE SEQUENCE</scope>
    <source>
        <strain evidence="10">ChiGjej1B1-98</strain>
    </source>
</reference>
<organism evidence="10 11">
    <name type="scientific">Candidatus Agrococcus pullicola</name>
    <dbReference type="NCBI Taxonomy" id="2838429"/>
    <lineage>
        <taxon>Bacteria</taxon>
        <taxon>Bacillati</taxon>
        <taxon>Actinomycetota</taxon>
        <taxon>Actinomycetes</taxon>
        <taxon>Micrococcales</taxon>
        <taxon>Microbacteriaceae</taxon>
        <taxon>Agrococcus</taxon>
    </lineage>
</organism>
<accession>A0A9D1YV72</accession>
<dbReference type="GO" id="GO:0045436">
    <property type="term" value="F:lycopene beta cyclase activity"/>
    <property type="evidence" value="ECO:0007669"/>
    <property type="project" value="UniProtKB-ARBA"/>
</dbReference>
<dbReference type="GO" id="GO:0016117">
    <property type="term" value="P:carotenoid biosynthetic process"/>
    <property type="evidence" value="ECO:0007669"/>
    <property type="project" value="UniProtKB-KW"/>
</dbReference>
<proteinExistence type="predicted"/>
<evidence type="ECO:0000259" key="9">
    <source>
        <dbReference type="Pfam" id="PF18916"/>
    </source>
</evidence>
<evidence type="ECO:0000313" key="10">
    <source>
        <dbReference type="EMBL" id="HIY65938.1"/>
    </source>
</evidence>
<comment type="caution">
    <text evidence="10">The sequence shown here is derived from an EMBL/GenBank/DDBJ whole genome shotgun (WGS) entry which is preliminary data.</text>
</comment>
<evidence type="ECO:0000256" key="7">
    <source>
        <dbReference type="ARBA" id="ARBA00023235"/>
    </source>
</evidence>
<keyword evidence="5 8" id="KW-1133">Transmembrane helix</keyword>
<protein>
    <submittedName>
        <fullName evidence="10">Lycopene cyclase domain-containing protein</fullName>
    </submittedName>
</protein>
<evidence type="ECO:0000256" key="6">
    <source>
        <dbReference type="ARBA" id="ARBA00023136"/>
    </source>
</evidence>
<keyword evidence="6 8" id="KW-0472">Membrane</keyword>
<evidence type="ECO:0000256" key="2">
    <source>
        <dbReference type="ARBA" id="ARBA00004829"/>
    </source>
</evidence>
<feature type="transmembrane region" description="Helical" evidence="8">
    <location>
        <begin position="30"/>
        <end position="57"/>
    </location>
</feature>
<keyword evidence="3 8" id="KW-0812">Transmembrane</keyword>
<reference evidence="10" key="1">
    <citation type="journal article" date="2021" name="PeerJ">
        <title>Extensive microbial diversity within the chicken gut microbiome revealed by metagenomics and culture.</title>
        <authorList>
            <person name="Gilroy R."/>
            <person name="Ravi A."/>
            <person name="Getino M."/>
            <person name="Pursley I."/>
            <person name="Horton D.L."/>
            <person name="Alikhan N.F."/>
            <person name="Baker D."/>
            <person name="Gharbi K."/>
            <person name="Hall N."/>
            <person name="Watson M."/>
            <person name="Adriaenssens E.M."/>
            <person name="Foster-Nyarko E."/>
            <person name="Jarju S."/>
            <person name="Secka A."/>
            <person name="Antonio M."/>
            <person name="Oren A."/>
            <person name="Chaudhuri R.R."/>
            <person name="La Ragione R."/>
            <person name="Hildebrand F."/>
            <person name="Pallen M.J."/>
        </authorList>
    </citation>
    <scope>NUCLEOTIDE SEQUENCE</scope>
    <source>
        <strain evidence="10">ChiGjej1B1-98</strain>
    </source>
</reference>
<name>A0A9D1YV72_9MICO</name>
<dbReference type="Pfam" id="PF18916">
    <property type="entry name" value="Lycopene_cyc"/>
    <property type="match status" value="1"/>
</dbReference>
<evidence type="ECO:0000256" key="5">
    <source>
        <dbReference type="ARBA" id="ARBA00022989"/>
    </source>
</evidence>
<dbReference type="GO" id="GO:0016872">
    <property type="term" value="F:intramolecular lyase activity"/>
    <property type="evidence" value="ECO:0007669"/>
    <property type="project" value="InterPro"/>
</dbReference>
<evidence type="ECO:0000256" key="8">
    <source>
        <dbReference type="SAM" id="Phobius"/>
    </source>
</evidence>
<sequence length="106" mass="11237">MSLPFVGAGAVVFLAGAVNARRRGSARRYVSTWAATTTALLILTAVFDNVMMAAGFFDYGAEEISGVRFGLMPLEDFLYPFAGALLLAGTWQLLGGVGGRKERTDA</sequence>
<keyword evidence="4" id="KW-0125">Carotenoid biosynthesis</keyword>
<dbReference type="InterPro" id="IPR017825">
    <property type="entry name" value="Lycopene_cyclase_dom"/>
</dbReference>
<dbReference type="Proteomes" id="UP000824005">
    <property type="component" value="Unassembled WGS sequence"/>
</dbReference>
<gene>
    <name evidence="10" type="ORF">H9830_06640</name>
</gene>
<dbReference type="NCBIfam" id="TIGR03462">
    <property type="entry name" value="CarR_dom_SF"/>
    <property type="match status" value="1"/>
</dbReference>
<keyword evidence="7" id="KW-0413">Isomerase</keyword>
<dbReference type="EMBL" id="DXDC01000195">
    <property type="protein sequence ID" value="HIY65938.1"/>
    <property type="molecule type" value="Genomic_DNA"/>
</dbReference>
<evidence type="ECO:0000256" key="3">
    <source>
        <dbReference type="ARBA" id="ARBA00022692"/>
    </source>
</evidence>
<comment type="subcellular location">
    <subcellularLocation>
        <location evidence="1">Membrane</location>
        <topology evidence="1">Multi-pass membrane protein</topology>
    </subcellularLocation>
</comment>
<feature type="transmembrane region" description="Helical" evidence="8">
    <location>
        <begin position="77"/>
        <end position="94"/>
    </location>
</feature>
<evidence type="ECO:0000313" key="11">
    <source>
        <dbReference type="Proteomes" id="UP000824005"/>
    </source>
</evidence>
<feature type="domain" description="Lycopene cyclase" evidence="9">
    <location>
        <begin position="15"/>
        <end position="85"/>
    </location>
</feature>
<dbReference type="AlphaFoldDB" id="A0A9D1YV72"/>
<evidence type="ECO:0000256" key="4">
    <source>
        <dbReference type="ARBA" id="ARBA00022746"/>
    </source>
</evidence>
<comment type="pathway">
    <text evidence="2">Carotenoid biosynthesis.</text>
</comment>
<dbReference type="GO" id="GO:0016020">
    <property type="term" value="C:membrane"/>
    <property type="evidence" value="ECO:0007669"/>
    <property type="project" value="UniProtKB-SubCell"/>
</dbReference>
<evidence type="ECO:0000256" key="1">
    <source>
        <dbReference type="ARBA" id="ARBA00004141"/>
    </source>
</evidence>